<evidence type="ECO:0000313" key="1">
    <source>
        <dbReference type="EMBL" id="SVE63746.1"/>
    </source>
</evidence>
<reference evidence="1" key="1">
    <citation type="submission" date="2018-05" db="EMBL/GenBank/DDBJ databases">
        <authorList>
            <person name="Lanie J.A."/>
            <person name="Ng W.-L."/>
            <person name="Kazmierczak K.M."/>
            <person name="Andrzejewski T.M."/>
            <person name="Davidsen T.M."/>
            <person name="Wayne K.J."/>
            <person name="Tettelin H."/>
            <person name="Glass J.I."/>
            <person name="Rusch D."/>
            <person name="Podicherti R."/>
            <person name="Tsui H.-C.T."/>
            <person name="Winkler M.E."/>
        </authorList>
    </citation>
    <scope>NUCLEOTIDE SEQUENCE</scope>
</reference>
<name>A0A383F3Q6_9ZZZZ</name>
<gene>
    <name evidence="1" type="ORF">METZ01_LOCUS516600</name>
</gene>
<dbReference type="AlphaFoldDB" id="A0A383F3Q6"/>
<dbReference type="EMBL" id="UINC01231279">
    <property type="protein sequence ID" value="SVE63746.1"/>
    <property type="molecule type" value="Genomic_DNA"/>
</dbReference>
<sequence>MCSKNFENITEQPHVQSPHFNWESKICSGRELGNGYFHQDNPLKHKKTGPQNVPFPIDLSYDRENLTQVHLITGNNHFRDCKIMLVGFLTVNVGSISNTPRTVVAKNPTFILLRVFQ</sequence>
<organism evidence="1">
    <name type="scientific">marine metagenome</name>
    <dbReference type="NCBI Taxonomy" id="408172"/>
    <lineage>
        <taxon>unclassified sequences</taxon>
        <taxon>metagenomes</taxon>
        <taxon>ecological metagenomes</taxon>
    </lineage>
</organism>
<protein>
    <submittedName>
        <fullName evidence="1">Uncharacterized protein</fullName>
    </submittedName>
</protein>
<proteinExistence type="predicted"/>
<accession>A0A383F3Q6</accession>